<dbReference type="Gene3D" id="3.40.50.1260">
    <property type="entry name" value="Phosphoglycerate kinase, N-terminal domain"/>
    <property type="match status" value="2"/>
</dbReference>
<evidence type="ECO:0000256" key="6">
    <source>
        <dbReference type="ARBA" id="ARBA00022741"/>
    </source>
</evidence>
<keyword evidence="7 10" id="KW-0418">Kinase</keyword>
<dbReference type="GO" id="GO:0016301">
    <property type="term" value="F:kinase activity"/>
    <property type="evidence" value="ECO:0007669"/>
    <property type="project" value="UniProtKB-KW"/>
</dbReference>
<dbReference type="InterPro" id="IPR015911">
    <property type="entry name" value="Phosphoglycerate_kinase_CS"/>
</dbReference>
<comment type="subcellular location">
    <subcellularLocation>
        <location evidence="10">Cytoplasm</location>
    </subcellularLocation>
</comment>
<keyword evidence="5 10" id="KW-0808">Transferase</keyword>
<dbReference type="RefSeq" id="WP_344920852.1">
    <property type="nucleotide sequence ID" value="NZ_BAABAQ010000011.1"/>
</dbReference>
<proteinExistence type="inferred from homology"/>
<feature type="binding site" evidence="10">
    <location>
        <position position="294"/>
    </location>
    <ligand>
        <name>ATP</name>
        <dbReference type="ChEBI" id="CHEBI:30616"/>
    </ligand>
</feature>
<feature type="binding site" evidence="10">
    <location>
        <begin position="57"/>
        <end position="60"/>
    </location>
    <ligand>
        <name>substrate</name>
    </ligand>
</feature>
<dbReference type="PRINTS" id="PR00477">
    <property type="entry name" value="PHGLYCKINASE"/>
</dbReference>
<protein>
    <recommendedName>
        <fullName evidence="4 10">Phosphoglycerate kinase</fullName>
        <ecNumber evidence="3 10">2.7.2.3</ecNumber>
    </recommendedName>
</protein>
<feature type="binding site" evidence="10">
    <location>
        <position position="116"/>
    </location>
    <ligand>
        <name>substrate</name>
    </ligand>
</feature>
<dbReference type="PIRSF" id="PIRSF000724">
    <property type="entry name" value="Pgk"/>
    <property type="match status" value="1"/>
</dbReference>
<keyword evidence="10" id="KW-0963">Cytoplasm</keyword>
<comment type="similarity">
    <text evidence="10 11">Belongs to the phosphoglycerate kinase family.</text>
</comment>
<evidence type="ECO:0000256" key="11">
    <source>
        <dbReference type="RuleBase" id="RU000532"/>
    </source>
</evidence>
<dbReference type="InterPro" id="IPR015824">
    <property type="entry name" value="Phosphoglycerate_kinase_N"/>
</dbReference>
<dbReference type="Proteomes" id="UP001501251">
    <property type="component" value="Unassembled WGS sequence"/>
</dbReference>
<dbReference type="CDD" id="cd00318">
    <property type="entry name" value="Phosphoglycerate_kinase"/>
    <property type="match status" value="1"/>
</dbReference>
<dbReference type="EMBL" id="BAABAQ010000011">
    <property type="protein sequence ID" value="GAA4200496.1"/>
    <property type="molecule type" value="Genomic_DNA"/>
</dbReference>
<keyword evidence="6 10" id="KW-0547">Nucleotide-binding</keyword>
<gene>
    <name evidence="10" type="primary">pgk</name>
    <name evidence="12" type="ORF">GCM10022252_53780</name>
</gene>
<feature type="binding site" evidence="10">
    <location>
        <position position="203"/>
    </location>
    <ligand>
        <name>ATP</name>
        <dbReference type="ChEBI" id="CHEBI:30616"/>
    </ligand>
</feature>
<comment type="caution">
    <text evidence="12">The sequence shown here is derived from an EMBL/GenBank/DDBJ whole genome shotgun (WGS) entry which is preliminary data.</text>
</comment>
<sequence>MKDISEFDVEGRRVLVRADLNVPLEGDVITDDGRIRASVPTIKELAGRGARVVVVAHLGRPKGKPNPEYSLAPVAKRLGELLGADVAFATDVVGKSAQDVVEGLQDGQVALLENLRFEPGEESKDDEERAAFAAKLAAFADAYVGDGFGAVHRKHASVYDVPGLLPHAAGRLVGAEVEVLRKLTDETERPYVVVLGGAKVSDKLGVIGNLLTKVDRLLIGGGMAYTFLAAQGYEVGNSLLQEDQLDTVRGFLDEAGRRGVEIVLPVDVLAAVEFAEDAEYEVVDATAIPADREGLDIGPRTRELFAGKLADARTVFWNGPMGVFEFEAFSGGTRAVAEALIASEAFTVVGGGDSAAAVRRLGLAEDGFSHISTGGGASLEYLEGKTLPGLVALER</sequence>
<dbReference type="Pfam" id="PF00162">
    <property type="entry name" value="PGK"/>
    <property type="match status" value="1"/>
</dbReference>
<comment type="subunit">
    <text evidence="10">Monomer.</text>
</comment>
<evidence type="ECO:0000256" key="7">
    <source>
        <dbReference type="ARBA" id="ARBA00022777"/>
    </source>
</evidence>
<feature type="binding site" evidence="10">
    <location>
        <position position="325"/>
    </location>
    <ligand>
        <name>ATP</name>
        <dbReference type="ChEBI" id="CHEBI:30616"/>
    </ligand>
</feature>
<reference evidence="13" key="1">
    <citation type="journal article" date="2019" name="Int. J. Syst. Evol. Microbiol.">
        <title>The Global Catalogue of Microorganisms (GCM) 10K type strain sequencing project: providing services to taxonomists for standard genome sequencing and annotation.</title>
        <authorList>
            <consortium name="The Broad Institute Genomics Platform"/>
            <consortium name="The Broad Institute Genome Sequencing Center for Infectious Disease"/>
            <person name="Wu L."/>
            <person name="Ma J."/>
        </authorList>
    </citation>
    <scope>NUCLEOTIDE SEQUENCE [LARGE SCALE GENOMIC DNA]</scope>
    <source>
        <strain evidence="13">JCM 17388</strain>
    </source>
</reference>
<comment type="catalytic activity">
    <reaction evidence="1 10 11">
        <text>(2R)-3-phosphoglycerate + ATP = (2R)-3-phospho-glyceroyl phosphate + ADP</text>
        <dbReference type="Rhea" id="RHEA:14801"/>
        <dbReference type="ChEBI" id="CHEBI:30616"/>
        <dbReference type="ChEBI" id="CHEBI:57604"/>
        <dbReference type="ChEBI" id="CHEBI:58272"/>
        <dbReference type="ChEBI" id="CHEBI:456216"/>
        <dbReference type="EC" id="2.7.2.3"/>
    </reaction>
</comment>
<evidence type="ECO:0000256" key="4">
    <source>
        <dbReference type="ARBA" id="ARBA00016471"/>
    </source>
</evidence>
<dbReference type="InterPro" id="IPR001576">
    <property type="entry name" value="Phosphoglycerate_kinase"/>
</dbReference>
<organism evidence="12 13">
    <name type="scientific">Streptosporangium oxazolinicum</name>
    <dbReference type="NCBI Taxonomy" id="909287"/>
    <lineage>
        <taxon>Bacteria</taxon>
        <taxon>Bacillati</taxon>
        <taxon>Actinomycetota</taxon>
        <taxon>Actinomycetes</taxon>
        <taxon>Streptosporangiales</taxon>
        <taxon>Streptosporangiaceae</taxon>
        <taxon>Streptosporangium</taxon>
    </lineage>
</organism>
<keyword evidence="13" id="KW-1185">Reference proteome</keyword>
<evidence type="ECO:0000256" key="9">
    <source>
        <dbReference type="ARBA" id="ARBA00023152"/>
    </source>
</evidence>
<feature type="binding site" evidence="10">
    <location>
        <position position="34"/>
    </location>
    <ligand>
        <name>substrate</name>
    </ligand>
</feature>
<evidence type="ECO:0000256" key="1">
    <source>
        <dbReference type="ARBA" id="ARBA00000642"/>
    </source>
</evidence>
<keyword evidence="9 10" id="KW-0324">Glycolysis</keyword>
<evidence type="ECO:0000256" key="2">
    <source>
        <dbReference type="ARBA" id="ARBA00004838"/>
    </source>
</evidence>
<dbReference type="InterPro" id="IPR036043">
    <property type="entry name" value="Phosphoglycerate_kinase_sf"/>
</dbReference>
<accession>A0ABP8B8U9</accession>
<dbReference type="PANTHER" id="PTHR11406:SF23">
    <property type="entry name" value="PHOSPHOGLYCERATE KINASE 1, CHLOROPLASTIC-RELATED"/>
    <property type="match status" value="1"/>
</dbReference>
<evidence type="ECO:0000256" key="10">
    <source>
        <dbReference type="HAMAP-Rule" id="MF_00145"/>
    </source>
</evidence>
<feature type="binding site" evidence="10">
    <location>
        <position position="153"/>
    </location>
    <ligand>
        <name>substrate</name>
    </ligand>
</feature>
<evidence type="ECO:0000313" key="13">
    <source>
        <dbReference type="Proteomes" id="UP001501251"/>
    </source>
</evidence>
<feature type="binding site" evidence="10">
    <location>
        <begin position="19"/>
        <end position="21"/>
    </location>
    <ligand>
        <name>substrate</name>
    </ligand>
</feature>
<evidence type="ECO:0000256" key="5">
    <source>
        <dbReference type="ARBA" id="ARBA00022679"/>
    </source>
</evidence>
<dbReference type="EC" id="2.7.2.3" evidence="3 10"/>
<dbReference type="HAMAP" id="MF_00145">
    <property type="entry name" value="Phosphoglyc_kinase"/>
    <property type="match status" value="1"/>
</dbReference>
<evidence type="ECO:0000313" key="12">
    <source>
        <dbReference type="EMBL" id="GAA4200496.1"/>
    </source>
</evidence>
<dbReference type="PROSITE" id="PS00111">
    <property type="entry name" value="PGLYCERATE_KINASE"/>
    <property type="match status" value="1"/>
</dbReference>
<comment type="pathway">
    <text evidence="2 10">Carbohydrate degradation; glycolysis; pyruvate from D-glyceraldehyde 3-phosphate: step 2/5.</text>
</comment>
<dbReference type="PANTHER" id="PTHR11406">
    <property type="entry name" value="PHOSPHOGLYCERATE KINASE"/>
    <property type="match status" value="1"/>
</dbReference>
<evidence type="ECO:0000256" key="3">
    <source>
        <dbReference type="ARBA" id="ARBA00013061"/>
    </source>
</evidence>
<feature type="binding site" evidence="10">
    <location>
        <begin position="351"/>
        <end position="354"/>
    </location>
    <ligand>
        <name>ATP</name>
        <dbReference type="ChEBI" id="CHEBI:30616"/>
    </ligand>
</feature>
<name>A0ABP8B8U9_9ACTN</name>
<dbReference type="SUPFAM" id="SSF53748">
    <property type="entry name" value="Phosphoglycerate kinase"/>
    <property type="match status" value="1"/>
</dbReference>
<keyword evidence="8 10" id="KW-0067">ATP-binding</keyword>
<evidence type="ECO:0000256" key="8">
    <source>
        <dbReference type="ARBA" id="ARBA00022840"/>
    </source>
</evidence>